<organism evidence="1 2">
    <name type="scientific">Micromonospora inaquosa</name>
    <dbReference type="NCBI Taxonomy" id="2203716"/>
    <lineage>
        <taxon>Bacteria</taxon>
        <taxon>Bacillati</taxon>
        <taxon>Actinomycetota</taxon>
        <taxon>Actinomycetes</taxon>
        <taxon>Micromonosporales</taxon>
        <taxon>Micromonosporaceae</taxon>
        <taxon>Micromonospora</taxon>
    </lineage>
</organism>
<dbReference type="Proteomes" id="UP000282312">
    <property type="component" value="Unassembled WGS sequence"/>
</dbReference>
<evidence type="ECO:0000313" key="1">
    <source>
        <dbReference type="EMBL" id="RQX00423.1"/>
    </source>
</evidence>
<sequence length="99" mass="10186">MVAAVAGRVGVAPVGGPAPERLTGHVCDEVPLPALCRGRDLAVAATGPRSAVAGREHPQLTTRLANLGAGCSGLGVDVESIDEIELDRLQQRRHQLCAS</sequence>
<comment type="caution">
    <text evidence="1">The sequence shown here is derived from an EMBL/GenBank/DDBJ whole genome shotgun (WGS) entry which is preliminary data.</text>
</comment>
<accession>A0A3N9WZE9</accession>
<gene>
    <name evidence="1" type="ORF">DLJ59_21435</name>
</gene>
<dbReference type="EMBL" id="QGSZ01000244">
    <property type="protein sequence ID" value="RQX00423.1"/>
    <property type="molecule type" value="Genomic_DNA"/>
</dbReference>
<name>A0A3N9WZE9_9ACTN</name>
<keyword evidence="2" id="KW-1185">Reference proteome</keyword>
<protein>
    <submittedName>
        <fullName evidence="1">Uncharacterized protein</fullName>
    </submittedName>
</protein>
<evidence type="ECO:0000313" key="2">
    <source>
        <dbReference type="Proteomes" id="UP000282312"/>
    </source>
</evidence>
<reference evidence="1 2" key="1">
    <citation type="submission" date="2018-05" db="EMBL/GenBank/DDBJ databases">
        <title>Micromonospora from Atacama Desert.</title>
        <authorList>
            <person name="Carro L."/>
            <person name="Goodfellow M."/>
            <person name="Klenk H.-P."/>
        </authorList>
    </citation>
    <scope>NUCLEOTIDE SEQUENCE [LARGE SCALE GENOMIC DNA]</scope>
    <source>
        <strain evidence="1 2">LB39</strain>
    </source>
</reference>
<dbReference type="AlphaFoldDB" id="A0A3N9WZE9"/>
<proteinExistence type="predicted"/>